<organism evidence="1">
    <name type="scientific">hydrothermal vent metagenome</name>
    <dbReference type="NCBI Taxonomy" id="652676"/>
    <lineage>
        <taxon>unclassified sequences</taxon>
        <taxon>metagenomes</taxon>
        <taxon>ecological metagenomes</taxon>
    </lineage>
</organism>
<feature type="non-terminal residue" evidence="1">
    <location>
        <position position="54"/>
    </location>
</feature>
<evidence type="ECO:0000313" key="1">
    <source>
        <dbReference type="EMBL" id="VAW34850.1"/>
    </source>
</evidence>
<reference evidence="1" key="1">
    <citation type="submission" date="2018-06" db="EMBL/GenBank/DDBJ databases">
        <authorList>
            <person name="Zhirakovskaya E."/>
        </authorList>
    </citation>
    <scope>NUCLEOTIDE SEQUENCE</scope>
</reference>
<dbReference type="EMBL" id="UOEW01000086">
    <property type="protein sequence ID" value="VAW34850.1"/>
    <property type="molecule type" value="Genomic_DNA"/>
</dbReference>
<proteinExistence type="predicted"/>
<accession>A0A3B0V1R8</accession>
<gene>
    <name evidence="1" type="ORF">MNBD_GAMMA01-1223</name>
</gene>
<name>A0A3B0V1R8_9ZZZZ</name>
<protein>
    <submittedName>
        <fullName evidence="1">Uncharacterized protein</fullName>
    </submittedName>
</protein>
<sequence length="54" mass="5749">MKIKRNPIAAAIKTALYSSLLVSVAVTGLAFAQEDDDGSKEELDKVVVTGSRIK</sequence>
<dbReference type="AlphaFoldDB" id="A0A3B0V1R8"/>